<evidence type="ECO:0000256" key="10">
    <source>
        <dbReference type="ARBA" id="ARBA00023239"/>
    </source>
</evidence>
<name>A0A4R7I3M9_9ACTN</name>
<evidence type="ECO:0000256" key="11">
    <source>
        <dbReference type="ARBA" id="ARBA00023268"/>
    </source>
</evidence>
<evidence type="ECO:0000256" key="3">
    <source>
        <dbReference type="ARBA" id="ARBA00022723"/>
    </source>
</evidence>
<protein>
    <recommendedName>
        <fullName evidence="2">DNA-(apurinic or apyrimidinic site) lyase</fullName>
        <ecNumber evidence="2">4.2.99.18</ecNumber>
    </recommendedName>
</protein>
<evidence type="ECO:0000256" key="9">
    <source>
        <dbReference type="ARBA" id="ARBA00023204"/>
    </source>
</evidence>
<dbReference type="SUPFAM" id="SSF57716">
    <property type="entry name" value="Glucocorticoid receptor-like (DNA-binding domain)"/>
    <property type="match status" value="1"/>
</dbReference>
<sequence length="269" mass="30037">MPEGHTIHRIARDHGKLLAGRPLSVTSPQGRFAADAERVDGAVLERIEPYGKHLFYWWSTGEVGHVHLGLFGKYRIHRGDDPPEPKGALRMRLTTLDDGDPVTIDLRGPTACTIDPPDVRDSIVDRLGPDPLRNDADADRAIDRMAKSRKAMGGLLLDQAVVAGIGNVYRAELLFVHGIHPERPGKDCDRSELEAVWETTVRMLRAGVKSGRIVTVDRAELDLPKGARIPRREATYVYKRDRCLRCGTPIQTIDVANRTCYYCPTHQPR</sequence>
<keyword evidence="16" id="KW-0540">Nuclease</keyword>
<evidence type="ECO:0000256" key="13">
    <source>
        <dbReference type="PROSITE-ProRule" id="PRU00391"/>
    </source>
</evidence>
<evidence type="ECO:0000256" key="8">
    <source>
        <dbReference type="ARBA" id="ARBA00023125"/>
    </source>
</evidence>
<dbReference type="GO" id="GO:0008270">
    <property type="term" value="F:zinc ion binding"/>
    <property type="evidence" value="ECO:0007669"/>
    <property type="project" value="UniProtKB-KW"/>
</dbReference>
<keyword evidence="4" id="KW-0227">DNA damage</keyword>
<dbReference type="PANTHER" id="PTHR42697:SF1">
    <property type="entry name" value="ENDONUCLEASE 8"/>
    <property type="match status" value="1"/>
</dbReference>
<dbReference type="InterPro" id="IPR015886">
    <property type="entry name" value="H2TH_FPG"/>
</dbReference>
<keyword evidence="8" id="KW-0238">DNA-binding</keyword>
<dbReference type="SUPFAM" id="SSF81624">
    <property type="entry name" value="N-terminal domain of MutM-like DNA repair proteins"/>
    <property type="match status" value="1"/>
</dbReference>
<dbReference type="RefSeq" id="WP_133869486.1">
    <property type="nucleotide sequence ID" value="NZ_SOAU01000001.1"/>
</dbReference>
<dbReference type="CDD" id="cd08970">
    <property type="entry name" value="AcNei1_N"/>
    <property type="match status" value="1"/>
</dbReference>
<evidence type="ECO:0000256" key="12">
    <source>
        <dbReference type="ARBA" id="ARBA00023295"/>
    </source>
</evidence>
<feature type="domain" description="FPG-type" evidence="14">
    <location>
        <begin position="236"/>
        <end position="268"/>
    </location>
</feature>
<dbReference type="InterPro" id="IPR012319">
    <property type="entry name" value="FPG_cat"/>
</dbReference>
<evidence type="ECO:0000256" key="2">
    <source>
        <dbReference type="ARBA" id="ARBA00012720"/>
    </source>
</evidence>
<evidence type="ECO:0000256" key="4">
    <source>
        <dbReference type="ARBA" id="ARBA00022763"/>
    </source>
</evidence>
<dbReference type="Gene3D" id="1.10.8.50">
    <property type="match status" value="1"/>
</dbReference>
<evidence type="ECO:0000313" key="17">
    <source>
        <dbReference type="Proteomes" id="UP000294558"/>
    </source>
</evidence>
<dbReference type="AlphaFoldDB" id="A0A4R7I3M9"/>
<evidence type="ECO:0000259" key="14">
    <source>
        <dbReference type="PROSITE" id="PS51066"/>
    </source>
</evidence>
<dbReference type="GO" id="GO:0140078">
    <property type="term" value="F:class I DNA-(apurinic or apyrimidinic site) endonuclease activity"/>
    <property type="evidence" value="ECO:0007669"/>
    <property type="project" value="UniProtKB-EC"/>
</dbReference>
<dbReference type="InterPro" id="IPR010979">
    <property type="entry name" value="Ribosomal_uS13-like_H2TH"/>
</dbReference>
<gene>
    <name evidence="16" type="ORF">BDK89_2790</name>
</gene>
<keyword evidence="17" id="KW-1185">Reference proteome</keyword>
<keyword evidence="12" id="KW-0326">Glycosidase</keyword>
<dbReference type="PANTHER" id="PTHR42697">
    <property type="entry name" value="ENDONUCLEASE 8"/>
    <property type="match status" value="1"/>
</dbReference>
<dbReference type="SMART" id="SM00898">
    <property type="entry name" value="Fapy_DNA_glyco"/>
    <property type="match status" value="1"/>
</dbReference>
<feature type="domain" description="Formamidopyrimidine-DNA glycosylase catalytic" evidence="15">
    <location>
        <begin position="2"/>
        <end position="110"/>
    </location>
</feature>
<keyword evidence="6" id="KW-0378">Hydrolase</keyword>
<dbReference type="EMBL" id="SOAU01000001">
    <property type="protein sequence ID" value="TDT17183.1"/>
    <property type="molecule type" value="Genomic_DNA"/>
</dbReference>
<dbReference type="InterPro" id="IPR000214">
    <property type="entry name" value="Znf_DNA_glyclase/AP_lyase"/>
</dbReference>
<dbReference type="InterPro" id="IPR035937">
    <property type="entry name" value="FPG_N"/>
</dbReference>
<keyword evidence="7" id="KW-0862">Zinc</keyword>
<dbReference type="GO" id="GO:0006284">
    <property type="term" value="P:base-excision repair"/>
    <property type="evidence" value="ECO:0007669"/>
    <property type="project" value="InterPro"/>
</dbReference>
<dbReference type="PROSITE" id="PS51068">
    <property type="entry name" value="FPG_CAT"/>
    <property type="match status" value="1"/>
</dbReference>
<evidence type="ECO:0000256" key="6">
    <source>
        <dbReference type="ARBA" id="ARBA00022801"/>
    </source>
</evidence>
<accession>A0A4R7I3M9</accession>
<keyword evidence="16" id="KW-0255">Endonuclease</keyword>
<reference evidence="16 17" key="1">
    <citation type="submission" date="2019-03" db="EMBL/GenBank/DDBJ databases">
        <title>Sequencing the genomes of 1000 actinobacteria strains.</title>
        <authorList>
            <person name="Klenk H.-P."/>
        </authorList>
    </citation>
    <scope>NUCLEOTIDE SEQUENCE [LARGE SCALE GENOMIC DNA]</scope>
    <source>
        <strain evidence="16 17">DSM 18936</strain>
    </source>
</reference>
<dbReference type="Pfam" id="PF06831">
    <property type="entry name" value="H2TH"/>
    <property type="match status" value="1"/>
</dbReference>
<dbReference type="GO" id="GO:0000703">
    <property type="term" value="F:oxidized pyrimidine nucleobase lesion DNA N-glycosylase activity"/>
    <property type="evidence" value="ECO:0007669"/>
    <property type="project" value="TreeGrafter"/>
</dbReference>
<keyword evidence="9" id="KW-0234">DNA repair</keyword>
<evidence type="ECO:0000256" key="7">
    <source>
        <dbReference type="ARBA" id="ARBA00022833"/>
    </source>
</evidence>
<keyword evidence="3" id="KW-0479">Metal-binding</keyword>
<evidence type="ECO:0000259" key="15">
    <source>
        <dbReference type="PROSITE" id="PS51068"/>
    </source>
</evidence>
<keyword evidence="11" id="KW-0511">Multifunctional enzyme</keyword>
<evidence type="ECO:0000256" key="1">
    <source>
        <dbReference type="ARBA" id="ARBA00009409"/>
    </source>
</evidence>
<organism evidence="16 17">
    <name type="scientific">Ilumatobacter fluminis</name>
    <dbReference type="NCBI Taxonomy" id="467091"/>
    <lineage>
        <taxon>Bacteria</taxon>
        <taxon>Bacillati</taxon>
        <taxon>Actinomycetota</taxon>
        <taxon>Acidimicrobiia</taxon>
        <taxon>Acidimicrobiales</taxon>
        <taxon>Ilumatobacteraceae</taxon>
        <taxon>Ilumatobacter</taxon>
    </lineage>
</organism>
<dbReference type="Proteomes" id="UP000294558">
    <property type="component" value="Unassembled WGS sequence"/>
</dbReference>
<dbReference type="EC" id="4.2.99.18" evidence="2"/>
<comment type="caution">
    <text evidence="16">The sequence shown here is derived from an EMBL/GenBank/DDBJ whole genome shotgun (WGS) entry which is preliminary data.</text>
</comment>
<keyword evidence="10" id="KW-0456">Lyase</keyword>
<dbReference type="PROSITE" id="PS51066">
    <property type="entry name" value="ZF_FPG_2"/>
    <property type="match status" value="1"/>
</dbReference>
<keyword evidence="5 13" id="KW-0863">Zinc-finger</keyword>
<evidence type="ECO:0000313" key="16">
    <source>
        <dbReference type="EMBL" id="TDT17183.1"/>
    </source>
</evidence>
<dbReference type="OrthoDB" id="9800855at2"/>
<dbReference type="Gene3D" id="3.20.190.10">
    <property type="entry name" value="MutM-like, N-terminal"/>
    <property type="match status" value="1"/>
</dbReference>
<dbReference type="SMART" id="SM01232">
    <property type="entry name" value="H2TH"/>
    <property type="match status" value="1"/>
</dbReference>
<evidence type="ECO:0000256" key="5">
    <source>
        <dbReference type="ARBA" id="ARBA00022771"/>
    </source>
</evidence>
<comment type="similarity">
    <text evidence="1">Belongs to the FPG family.</text>
</comment>
<dbReference type="SUPFAM" id="SSF46946">
    <property type="entry name" value="S13-like H2TH domain"/>
    <property type="match status" value="1"/>
</dbReference>
<dbReference type="Pfam" id="PF01149">
    <property type="entry name" value="Fapy_DNA_glyco"/>
    <property type="match status" value="1"/>
</dbReference>
<dbReference type="GO" id="GO:0003684">
    <property type="term" value="F:damaged DNA binding"/>
    <property type="evidence" value="ECO:0007669"/>
    <property type="project" value="InterPro"/>
</dbReference>
<proteinExistence type="inferred from homology"/>